<proteinExistence type="predicted"/>
<sequence>MELIKGLNKNMASRTLKRVVVPRRSAYGSRSKRQLRTRGWKGAVTLKCSWFLPCELLCTHAKQTNNDIAVSRKCNGFAIAPLVSPYQS</sequence>
<evidence type="ECO:0000313" key="2">
    <source>
        <dbReference type="Proteomes" id="UP000887013"/>
    </source>
</evidence>
<comment type="caution">
    <text evidence="1">The sequence shown here is derived from an EMBL/GenBank/DDBJ whole genome shotgun (WGS) entry which is preliminary data.</text>
</comment>
<dbReference type="AlphaFoldDB" id="A0A8X6QYM9"/>
<keyword evidence="2" id="KW-1185">Reference proteome</keyword>
<dbReference type="EMBL" id="BMAW01039961">
    <property type="protein sequence ID" value="GFU57818.1"/>
    <property type="molecule type" value="Genomic_DNA"/>
</dbReference>
<dbReference type="Proteomes" id="UP000887013">
    <property type="component" value="Unassembled WGS sequence"/>
</dbReference>
<protein>
    <submittedName>
        <fullName evidence="1">Uncharacterized protein</fullName>
    </submittedName>
</protein>
<reference evidence="1" key="1">
    <citation type="submission" date="2020-08" db="EMBL/GenBank/DDBJ databases">
        <title>Multicomponent nature underlies the extraordinary mechanical properties of spider dragline silk.</title>
        <authorList>
            <person name="Kono N."/>
            <person name="Nakamura H."/>
            <person name="Mori M."/>
            <person name="Yoshida Y."/>
            <person name="Ohtoshi R."/>
            <person name="Malay A.D."/>
            <person name="Moran D.A.P."/>
            <person name="Tomita M."/>
            <person name="Numata K."/>
            <person name="Arakawa K."/>
        </authorList>
    </citation>
    <scope>NUCLEOTIDE SEQUENCE</scope>
</reference>
<organism evidence="1 2">
    <name type="scientific">Nephila pilipes</name>
    <name type="common">Giant wood spider</name>
    <name type="synonym">Nephila maculata</name>
    <dbReference type="NCBI Taxonomy" id="299642"/>
    <lineage>
        <taxon>Eukaryota</taxon>
        <taxon>Metazoa</taxon>
        <taxon>Ecdysozoa</taxon>
        <taxon>Arthropoda</taxon>
        <taxon>Chelicerata</taxon>
        <taxon>Arachnida</taxon>
        <taxon>Araneae</taxon>
        <taxon>Araneomorphae</taxon>
        <taxon>Entelegynae</taxon>
        <taxon>Araneoidea</taxon>
        <taxon>Nephilidae</taxon>
        <taxon>Nephila</taxon>
    </lineage>
</organism>
<evidence type="ECO:0000313" key="1">
    <source>
        <dbReference type="EMBL" id="GFU57818.1"/>
    </source>
</evidence>
<name>A0A8X6QYM9_NEPPI</name>
<accession>A0A8X6QYM9</accession>
<gene>
    <name evidence="1" type="ORF">NPIL_202611</name>
</gene>